<dbReference type="Proteomes" id="UP000229500">
    <property type="component" value="Unassembled WGS sequence"/>
</dbReference>
<keyword evidence="7 8" id="KW-0472">Membrane</keyword>
<protein>
    <recommendedName>
        <fullName evidence="9">Glycosyltransferase RgtA/B/C/D-like domain-containing protein</fullName>
    </recommendedName>
</protein>
<feature type="transmembrane region" description="Helical" evidence="8">
    <location>
        <begin position="253"/>
        <end position="273"/>
    </location>
</feature>
<dbReference type="InterPro" id="IPR050297">
    <property type="entry name" value="LipidA_mod_glycosyltrf_83"/>
</dbReference>
<dbReference type="GO" id="GO:0009103">
    <property type="term" value="P:lipopolysaccharide biosynthetic process"/>
    <property type="evidence" value="ECO:0007669"/>
    <property type="project" value="UniProtKB-ARBA"/>
</dbReference>
<feature type="domain" description="Glycosyltransferase RgtA/B/C/D-like" evidence="9">
    <location>
        <begin position="49"/>
        <end position="206"/>
    </location>
</feature>
<feature type="transmembrane region" description="Helical" evidence="8">
    <location>
        <begin position="99"/>
        <end position="116"/>
    </location>
</feature>
<dbReference type="GO" id="GO:0005886">
    <property type="term" value="C:plasma membrane"/>
    <property type="evidence" value="ECO:0007669"/>
    <property type="project" value="UniProtKB-SubCell"/>
</dbReference>
<feature type="transmembrane region" description="Helical" evidence="8">
    <location>
        <begin position="163"/>
        <end position="181"/>
    </location>
</feature>
<sequence>MVIVSILILGLILRLVNLNQSLWLDETVQAITSKAPFLNLFSELQGDFHPPLYHFLMWGWAHLFGNGEIAMRLPSVLFGVATIWFVYKIAGLMNGRKTFPLIAALLMATAPFHIYYSQEARMYAFATFTAAFSFYYFLRMILDKSPNKPAYIFSTALMLYGDYYGLFGFLAQIIIALILWRKKILKLIPSFLIAAAFFLPCLPLLYVQLKTGFQATSFLPGWSTLVNLSVIKALPLTFVKFAIGRITIFDKKIYALAMGILFLVYGFFLLKGFRFKKKWQTTKPLLVIWAWLILPVFLAWVVSIILPNYQPFRLLFVLPAFYLLLAWGVSSFSSTLAFRLGAVFILLVNLICLGVYYQNPYFHREDWRGATAYIENQNEREKALALLPSHTSHWPYAYYSQKKVPLVGIAQSFNIVEQKNLEEVILKDKEKIYYIYYLADLFDPQNLIPDWLDKQKFVKIGEISFNQIRIQQWQK</sequence>
<evidence type="ECO:0000256" key="8">
    <source>
        <dbReference type="SAM" id="Phobius"/>
    </source>
</evidence>
<accession>A0A2M8L4M8</accession>
<feature type="transmembrane region" description="Helical" evidence="8">
    <location>
        <begin position="312"/>
        <end position="329"/>
    </location>
</feature>
<proteinExistence type="predicted"/>
<feature type="transmembrane region" description="Helical" evidence="8">
    <location>
        <begin position="336"/>
        <end position="357"/>
    </location>
</feature>
<evidence type="ECO:0000256" key="3">
    <source>
        <dbReference type="ARBA" id="ARBA00022676"/>
    </source>
</evidence>
<feature type="transmembrane region" description="Helical" evidence="8">
    <location>
        <begin position="122"/>
        <end position="142"/>
    </location>
</feature>
<gene>
    <name evidence="10" type="ORF">COU96_03260</name>
</gene>
<feature type="transmembrane region" description="Helical" evidence="8">
    <location>
        <begin position="219"/>
        <end position="241"/>
    </location>
</feature>
<evidence type="ECO:0000256" key="2">
    <source>
        <dbReference type="ARBA" id="ARBA00022475"/>
    </source>
</evidence>
<dbReference type="GO" id="GO:0016763">
    <property type="term" value="F:pentosyltransferase activity"/>
    <property type="evidence" value="ECO:0007669"/>
    <property type="project" value="TreeGrafter"/>
</dbReference>
<organism evidence="10 11">
    <name type="scientific">Candidatus Shapirobacteria bacterium CG10_big_fil_rev_8_21_14_0_10_38_14</name>
    <dbReference type="NCBI Taxonomy" id="1974483"/>
    <lineage>
        <taxon>Bacteria</taxon>
        <taxon>Candidatus Shapironibacteriota</taxon>
    </lineage>
</organism>
<evidence type="ECO:0000256" key="6">
    <source>
        <dbReference type="ARBA" id="ARBA00022989"/>
    </source>
</evidence>
<dbReference type="PANTHER" id="PTHR33908">
    <property type="entry name" value="MANNOSYLTRANSFERASE YKCB-RELATED"/>
    <property type="match status" value="1"/>
</dbReference>
<dbReference type="AlphaFoldDB" id="A0A2M8L4M8"/>
<evidence type="ECO:0000256" key="7">
    <source>
        <dbReference type="ARBA" id="ARBA00023136"/>
    </source>
</evidence>
<feature type="transmembrane region" description="Helical" evidence="8">
    <location>
        <begin position="285"/>
        <end position="306"/>
    </location>
</feature>
<keyword evidence="4" id="KW-0808">Transferase</keyword>
<evidence type="ECO:0000256" key="4">
    <source>
        <dbReference type="ARBA" id="ARBA00022679"/>
    </source>
</evidence>
<evidence type="ECO:0000256" key="1">
    <source>
        <dbReference type="ARBA" id="ARBA00004651"/>
    </source>
</evidence>
<dbReference type="PANTHER" id="PTHR33908:SF11">
    <property type="entry name" value="MEMBRANE PROTEIN"/>
    <property type="match status" value="1"/>
</dbReference>
<comment type="caution">
    <text evidence="10">The sequence shown here is derived from an EMBL/GenBank/DDBJ whole genome shotgun (WGS) entry which is preliminary data.</text>
</comment>
<keyword evidence="3" id="KW-0328">Glycosyltransferase</keyword>
<reference evidence="11" key="1">
    <citation type="submission" date="2017-09" db="EMBL/GenBank/DDBJ databases">
        <title>Depth-based differentiation of microbial function through sediment-hosted aquifers and enrichment of novel symbionts in the deep terrestrial subsurface.</title>
        <authorList>
            <person name="Probst A.J."/>
            <person name="Ladd B."/>
            <person name="Jarett J.K."/>
            <person name="Geller-Mcgrath D.E."/>
            <person name="Sieber C.M.K."/>
            <person name="Emerson J.B."/>
            <person name="Anantharaman K."/>
            <person name="Thomas B.C."/>
            <person name="Malmstrom R."/>
            <person name="Stieglmeier M."/>
            <person name="Klingl A."/>
            <person name="Woyke T."/>
            <person name="Ryan C.M."/>
            <person name="Banfield J.F."/>
        </authorList>
    </citation>
    <scope>NUCLEOTIDE SEQUENCE [LARGE SCALE GENOMIC DNA]</scope>
</reference>
<keyword evidence="6 8" id="KW-1133">Transmembrane helix</keyword>
<name>A0A2M8L4M8_9BACT</name>
<evidence type="ECO:0000256" key="5">
    <source>
        <dbReference type="ARBA" id="ARBA00022692"/>
    </source>
</evidence>
<keyword evidence="5 8" id="KW-0812">Transmembrane</keyword>
<dbReference type="Pfam" id="PF13231">
    <property type="entry name" value="PMT_2"/>
    <property type="match status" value="1"/>
</dbReference>
<feature type="transmembrane region" description="Helical" evidence="8">
    <location>
        <begin position="187"/>
        <end position="207"/>
    </location>
</feature>
<dbReference type="EMBL" id="PFEL01000122">
    <property type="protein sequence ID" value="PJE68538.1"/>
    <property type="molecule type" value="Genomic_DNA"/>
</dbReference>
<comment type="subcellular location">
    <subcellularLocation>
        <location evidence="1">Cell membrane</location>
        <topology evidence="1">Multi-pass membrane protein</topology>
    </subcellularLocation>
</comment>
<evidence type="ECO:0000259" key="9">
    <source>
        <dbReference type="Pfam" id="PF13231"/>
    </source>
</evidence>
<evidence type="ECO:0000313" key="10">
    <source>
        <dbReference type="EMBL" id="PJE68538.1"/>
    </source>
</evidence>
<evidence type="ECO:0000313" key="11">
    <source>
        <dbReference type="Proteomes" id="UP000229500"/>
    </source>
</evidence>
<dbReference type="InterPro" id="IPR038731">
    <property type="entry name" value="RgtA/B/C-like"/>
</dbReference>
<keyword evidence="2" id="KW-1003">Cell membrane</keyword>